<protein>
    <submittedName>
        <fullName evidence="2">Uncharacterized protein</fullName>
    </submittedName>
</protein>
<evidence type="ECO:0000256" key="1">
    <source>
        <dbReference type="SAM" id="MobiDB-lite"/>
    </source>
</evidence>
<gene>
    <name evidence="2" type="ORF">A4A49_30647</name>
</gene>
<dbReference type="Proteomes" id="UP000187609">
    <property type="component" value="Unassembled WGS sequence"/>
</dbReference>
<dbReference type="AlphaFoldDB" id="A0A1J6JZA6"/>
<name>A0A1J6JZA6_NICAT</name>
<accession>A0A1J6JZA6</accession>
<evidence type="ECO:0000313" key="2">
    <source>
        <dbReference type="EMBL" id="OIT22430.1"/>
    </source>
</evidence>
<comment type="caution">
    <text evidence="2">The sequence shown here is derived from an EMBL/GenBank/DDBJ whole genome shotgun (WGS) entry which is preliminary data.</text>
</comment>
<keyword evidence="3" id="KW-1185">Reference proteome</keyword>
<organism evidence="2 3">
    <name type="scientific">Nicotiana attenuata</name>
    <name type="common">Coyote tobacco</name>
    <dbReference type="NCBI Taxonomy" id="49451"/>
    <lineage>
        <taxon>Eukaryota</taxon>
        <taxon>Viridiplantae</taxon>
        <taxon>Streptophyta</taxon>
        <taxon>Embryophyta</taxon>
        <taxon>Tracheophyta</taxon>
        <taxon>Spermatophyta</taxon>
        <taxon>Magnoliopsida</taxon>
        <taxon>eudicotyledons</taxon>
        <taxon>Gunneridae</taxon>
        <taxon>Pentapetalae</taxon>
        <taxon>asterids</taxon>
        <taxon>lamiids</taxon>
        <taxon>Solanales</taxon>
        <taxon>Solanaceae</taxon>
        <taxon>Nicotianoideae</taxon>
        <taxon>Nicotianeae</taxon>
        <taxon>Nicotiana</taxon>
    </lineage>
</organism>
<proteinExistence type="predicted"/>
<sequence>MDYGEQNPVEKFQGDLRQVLNEKRGLANADRRADQDQQSNTSSDAMDDAATTGVRTVHEQDKHSQKSAMVQPNAGFDIGHNQVNASKESDGSCSNVQKGNRTLTMEARPSNMILHDKDGYTNKGDENWSVKEAATGFKEIFTEAKNSQKIALEQTNSLDGVVRLTEVSTTTAGQFSNDQNQASKGAKTTAVTAEAGAQTAVTADAGAQTVVTADAGHKRKHKLVDSCSLSQFETDFKYSENQAQISVHNRLETKNLNH</sequence>
<dbReference type="EMBL" id="MJEQ01003682">
    <property type="protein sequence ID" value="OIT22430.1"/>
    <property type="molecule type" value="Genomic_DNA"/>
</dbReference>
<reference evidence="2" key="1">
    <citation type="submission" date="2016-11" db="EMBL/GenBank/DDBJ databases">
        <title>The genome of Nicotiana attenuata.</title>
        <authorList>
            <person name="Xu S."/>
            <person name="Brockmoeller T."/>
            <person name="Gaquerel E."/>
            <person name="Navarro A."/>
            <person name="Kuhl H."/>
            <person name="Gase K."/>
            <person name="Ling Z."/>
            <person name="Zhou W."/>
            <person name="Kreitzer C."/>
            <person name="Stanke M."/>
            <person name="Tang H."/>
            <person name="Lyons E."/>
            <person name="Pandey P."/>
            <person name="Pandey S.P."/>
            <person name="Timmermann B."/>
            <person name="Baldwin I.T."/>
        </authorList>
    </citation>
    <scope>NUCLEOTIDE SEQUENCE [LARGE SCALE GENOMIC DNA]</scope>
    <source>
        <strain evidence="2">UT</strain>
    </source>
</reference>
<feature type="compositionally biased region" description="Polar residues" evidence="1">
    <location>
        <begin position="81"/>
        <end position="97"/>
    </location>
</feature>
<feature type="region of interest" description="Disordered" evidence="1">
    <location>
        <begin position="1"/>
        <end position="97"/>
    </location>
</feature>
<evidence type="ECO:0000313" key="3">
    <source>
        <dbReference type="Proteomes" id="UP000187609"/>
    </source>
</evidence>
<feature type="compositionally biased region" description="Basic and acidic residues" evidence="1">
    <location>
        <begin position="20"/>
        <end position="35"/>
    </location>
</feature>
<dbReference type="Gramene" id="OIT22430">
    <property type="protein sequence ID" value="OIT22430"/>
    <property type="gene ID" value="A4A49_30647"/>
</dbReference>